<proteinExistence type="inferred from homology"/>
<keyword evidence="2 4" id="KW-0802">TPR repeat</keyword>
<gene>
    <name evidence="6" type="ORF">RIMI_LOCUS1104307</name>
</gene>
<dbReference type="EMBL" id="CAUEEQ010001414">
    <property type="protein sequence ID" value="CAJ0919682.1"/>
    <property type="molecule type" value="Genomic_DNA"/>
</dbReference>
<feature type="repeat" description="TPR" evidence="4">
    <location>
        <begin position="100"/>
        <end position="133"/>
    </location>
</feature>
<dbReference type="PANTHER" id="PTHR44186:SF1">
    <property type="entry name" value="BARDET-BIEDL SYNDROME 4 PROTEIN"/>
    <property type="match status" value="1"/>
</dbReference>
<dbReference type="PROSITE" id="PS50293">
    <property type="entry name" value="TPR_REGION"/>
    <property type="match status" value="1"/>
</dbReference>
<name>A0ABN9KTY3_9NEOB</name>
<evidence type="ECO:0000256" key="3">
    <source>
        <dbReference type="ARBA" id="ARBA00023778"/>
    </source>
</evidence>
<feature type="compositionally biased region" description="Polar residues" evidence="5">
    <location>
        <begin position="354"/>
        <end position="364"/>
    </location>
</feature>
<feature type="repeat" description="TPR" evidence="4">
    <location>
        <begin position="168"/>
        <end position="201"/>
    </location>
</feature>
<dbReference type="Pfam" id="PF13414">
    <property type="entry name" value="TPR_11"/>
    <property type="match status" value="1"/>
</dbReference>
<accession>A0ABN9KTY3</accession>
<feature type="region of interest" description="Disordered" evidence="5">
    <location>
        <begin position="343"/>
        <end position="365"/>
    </location>
</feature>
<evidence type="ECO:0000256" key="4">
    <source>
        <dbReference type="PROSITE-ProRule" id="PRU00339"/>
    </source>
</evidence>
<feature type="repeat" description="TPR" evidence="4">
    <location>
        <begin position="66"/>
        <end position="99"/>
    </location>
</feature>
<dbReference type="Pfam" id="PF13181">
    <property type="entry name" value="TPR_8"/>
    <property type="match status" value="2"/>
</dbReference>
<evidence type="ECO:0000313" key="6">
    <source>
        <dbReference type="EMBL" id="CAJ0919682.1"/>
    </source>
</evidence>
<dbReference type="Pfam" id="PF13432">
    <property type="entry name" value="TPR_16"/>
    <property type="match status" value="1"/>
</dbReference>
<reference evidence="6" key="1">
    <citation type="submission" date="2023-07" db="EMBL/GenBank/DDBJ databases">
        <authorList>
            <person name="Stuckert A."/>
        </authorList>
    </citation>
    <scope>NUCLEOTIDE SEQUENCE</scope>
</reference>
<dbReference type="PROSITE" id="PS50005">
    <property type="entry name" value="TPR"/>
    <property type="match status" value="3"/>
</dbReference>
<evidence type="ECO:0000256" key="1">
    <source>
        <dbReference type="ARBA" id="ARBA00022737"/>
    </source>
</evidence>
<sequence>MCVAVASATQRRRVPMFNMGDACVFFVAFSDTCDVSDASVGRKKMQQVAFFGKEQLNLALQLHRQELSAMTLGKIQLMEGDMEGAIQTYLQALQLSPESTELLTTLGLLYLQNGLYQKAFEYLGNALTYDPSNYKGILAAGCMMQSHGDYDVALSKYRVAASSVPESSPLWNNIGMCFYGKKKYVAAISCLKRALYLSPFDWRVLYNLGLVHLSMQQYASAFHFLSAAISLHHGNATLYMLLAGVSLTYLEDTENAKSSYQQAASLDQTDPLVNLNFAVLLYNQGDKKGALAQYQELERKVGVLRETSSEFDPEMVDMAQKLGAALQVGESLVWTKQTKDQKAKQRAAVKGPSAEQTPLGSNQALGRAMSSAAGYSKAPLPSGETLNPTTFFFFFNETTLMRIHNIHNFVLYKAPLLKSQNLHLCHWNQRTLQILAPPPNTEGDTVISHDINEEL</sequence>
<dbReference type="PANTHER" id="PTHR44186">
    <property type="match status" value="1"/>
</dbReference>
<keyword evidence="1" id="KW-0677">Repeat</keyword>
<keyword evidence="7" id="KW-1185">Reference proteome</keyword>
<dbReference type="Proteomes" id="UP001176940">
    <property type="component" value="Unassembled WGS sequence"/>
</dbReference>
<dbReference type="SMART" id="SM00028">
    <property type="entry name" value="TPR"/>
    <property type="match status" value="6"/>
</dbReference>
<evidence type="ECO:0008006" key="8">
    <source>
        <dbReference type="Google" id="ProtNLM"/>
    </source>
</evidence>
<dbReference type="InterPro" id="IPR011990">
    <property type="entry name" value="TPR-like_helical_dom_sf"/>
</dbReference>
<dbReference type="Gene3D" id="1.25.40.10">
    <property type="entry name" value="Tetratricopeptide repeat domain"/>
    <property type="match status" value="2"/>
</dbReference>
<dbReference type="SUPFAM" id="SSF48452">
    <property type="entry name" value="TPR-like"/>
    <property type="match status" value="2"/>
</dbReference>
<dbReference type="InterPro" id="IPR019734">
    <property type="entry name" value="TPR_rpt"/>
</dbReference>
<evidence type="ECO:0000256" key="2">
    <source>
        <dbReference type="ARBA" id="ARBA00022803"/>
    </source>
</evidence>
<comment type="caution">
    <text evidence="6">The sequence shown here is derived from an EMBL/GenBank/DDBJ whole genome shotgun (WGS) entry which is preliminary data.</text>
</comment>
<comment type="similarity">
    <text evidence="3">Belongs to the BBS4 family.</text>
</comment>
<protein>
    <recommendedName>
        <fullName evidence="8">Bardet-Biedl syndrome 4</fullName>
    </recommendedName>
</protein>
<organism evidence="6 7">
    <name type="scientific">Ranitomeya imitator</name>
    <name type="common">mimic poison frog</name>
    <dbReference type="NCBI Taxonomy" id="111125"/>
    <lineage>
        <taxon>Eukaryota</taxon>
        <taxon>Metazoa</taxon>
        <taxon>Chordata</taxon>
        <taxon>Craniata</taxon>
        <taxon>Vertebrata</taxon>
        <taxon>Euteleostomi</taxon>
        <taxon>Amphibia</taxon>
        <taxon>Batrachia</taxon>
        <taxon>Anura</taxon>
        <taxon>Neobatrachia</taxon>
        <taxon>Hyloidea</taxon>
        <taxon>Dendrobatidae</taxon>
        <taxon>Dendrobatinae</taxon>
        <taxon>Ranitomeya</taxon>
    </lineage>
</organism>
<evidence type="ECO:0000256" key="5">
    <source>
        <dbReference type="SAM" id="MobiDB-lite"/>
    </source>
</evidence>
<evidence type="ECO:0000313" key="7">
    <source>
        <dbReference type="Proteomes" id="UP001176940"/>
    </source>
</evidence>